<feature type="domain" description="PPM-type phosphatase" evidence="2">
    <location>
        <begin position="8"/>
        <end position="260"/>
    </location>
</feature>
<protein>
    <submittedName>
        <fullName evidence="3">Serine/threonine-protein phosphatase</fullName>
    </submittedName>
</protein>
<dbReference type="AlphaFoldDB" id="A0A850LH98"/>
<evidence type="ECO:0000313" key="4">
    <source>
        <dbReference type="Proteomes" id="UP000565723"/>
    </source>
</evidence>
<gene>
    <name evidence="3" type="ORF">HW564_11130</name>
</gene>
<dbReference type="InterPro" id="IPR036457">
    <property type="entry name" value="PPM-type-like_dom_sf"/>
</dbReference>
<comment type="caution">
    <text evidence="3">The sequence shown here is derived from an EMBL/GenBank/DDBJ whole genome shotgun (WGS) entry which is preliminary data.</text>
</comment>
<evidence type="ECO:0000259" key="2">
    <source>
        <dbReference type="PROSITE" id="PS51746"/>
    </source>
</evidence>
<organism evidence="3 4">
    <name type="scientific">Ruegeria pomeroyi</name>
    <dbReference type="NCBI Taxonomy" id="89184"/>
    <lineage>
        <taxon>Bacteria</taxon>
        <taxon>Pseudomonadati</taxon>
        <taxon>Pseudomonadota</taxon>
        <taxon>Alphaproteobacteria</taxon>
        <taxon>Rhodobacterales</taxon>
        <taxon>Roseobacteraceae</taxon>
        <taxon>Ruegeria</taxon>
    </lineage>
</organism>
<feature type="region of interest" description="Disordered" evidence="1">
    <location>
        <begin position="294"/>
        <end position="318"/>
    </location>
</feature>
<dbReference type="Proteomes" id="UP000565723">
    <property type="component" value="Unassembled WGS sequence"/>
</dbReference>
<accession>A0A850LH98</accession>
<dbReference type="Pfam" id="PF13672">
    <property type="entry name" value="PP2C_2"/>
    <property type="match status" value="1"/>
</dbReference>
<sequence>MWKSPEPRFDVAAAICQGARDYQEDAIITDFPSGTDIGMAVLADGMGGHAAGDVASKMVVTEAFSKLKFESVNFAEYETQIPYHLTHAAAEANSCVHEYVQDNPSVRGMGATLVSLVVIEDRLYWLSIGDSPVYLLRGGKLKQLNEDHSMAPQIDMMVKAGLLDAEAAQNHPDRNCLTSVILGENVVRTDCPKTPFKLEVGDLVVVSSDGLQFLEDARIEKILQKYRRRKSAEIVERLLAALDELADPDQDNISFAVIKLNHNKPATRKMRRKPVDLVSDNSASATRVVAMNSATYPQPAEGEPDQGGEVVKLAAKGR</sequence>
<dbReference type="CDD" id="cd00143">
    <property type="entry name" value="PP2Cc"/>
    <property type="match status" value="1"/>
</dbReference>
<evidence type="ECO:0000256" key="1">
    <source>
        <dbReference type="SAM" id="MobiDB-lite"/>
    </source>
</evidence>
<dbReference type="PROSITE" id="PS51746">
    <property type="entry name" value="PPM_2"/>
    <property type="match status" value="1"/>
</dbReference>
<dbReference type="Gene3D" id="3.60.40.10">
    <property type="entry name" value="PPM-type phosphatase domain"/>
    <property type="match status" value="1"/>
</dbReference>
<dbReference type="RefSeq" id="WP_011046811.1">
    <property type="nucleotide sequence ID" value="NZ_CP076685.1"/>
</dbReference>
<dbReference type="InterPro" id="IPR001932">
    <property type="entry name" value="PPM-type_phosphatase-like_dom"/>
</dbReference>
<dbReference type="EMBL" id="JABXIY010000028">
    <property type="protein sequence ID" value="NVK97474.1"/>
    <property type="molecule type" value="Genomic_DNA"/>
</dbReference>
<reference evidence="3 4" key="1">
    <citation type="journal article" date="2020" name="Proc. Natl. Acad. Sci. U.S.A.">
        <title>Ecological drivers of bacterial community assembly in synthetic phycospheres.</title>
        <authorList>
            <person name="Fu H."/>
            <person name="Uchimiya M."/>
            <person name="Gore J."/>
            <person name="Moran M.A."/>
        </authorList>
    </citation>
    <scope>NUCLEOTIDE SEQUENCE [LARGE SCALE GENOMIC DNA]</scope>
    <source>
        <strain evidence="3">HF-Din03</strain>
    </source>
</reference>
<evidence type="ECO:0000313" key="3">
    <source>
        <dbReference type="EMBL" id="NVK97474.1"/>
    </source>
</evidence>
<dbReference type="OMA" id="IEIGNGQ"/>
<dbReference type="SUPFAM" id="SSF81606">
    <property type="entry name" value="PP2C-like"/>
    <property type="match status" value="1"/>
</dbReference>
<dbReference type="SMART" id="SM00332">
    <property type="entry name" value="PP2Cc"/>
    <property type="match status" value="1"/>
</dbReference>
<dbReference type="SMART" id="SM00331">
    <property type="entry name" value="PP2C_SIG"/>
    <property type="match status" value="1"/>
</dbReference>
<name>A0A850LH98_9RHOB</name>
<proteinExistence type="predicted"/>